<sequence>MVRSELRDRRVPDWTSHSTDDPSCMWAWCTLNLRSWIKHHLAGVKRESEERVPAQGSSALSERGSKLRGPFQNAPPVASKRDVNKSLKNRRMV</sequence>
<evidence type="ECO:0000313" key="3">
    <source>
        <dbReference type="Proteomes" id="UP000499080"/>
    </source>
</evidence>
<dbReference type="AlphaFoldDB" id="A0A4Y2BYA6"/>
<comment type="caution">
    <text evidence="2">The sequence shown here is derived from an EMBL/GenBank/DDBJ whole genome shotgun (WGS) entry which is preliminary data.</text>
</comment>
<protein>
    <submittedName>
        <fullName evidence="2">Uncharacterized protein</fullName>
    </submittedName>
</protein>
<keyword evidence="3" id="KW-1185">Reference proteome</keyword>
<proteinExistence type="predicted"/>
<evidence type="ECO:0000313" key="2">
    <source>
        <dbReference type="EMBL" id="GBL97190.1"/>
    </source>
</evidence>
<organism evidence="2 3">
    <name type="scientific">Araneus ventricosus</name>
    <name type="common">Orbweaver spider</name>
    <name type="synonym">Epeira ventricosa</name>
    <dbReference type="NCBI Taxonomy" id="182803"/>
    <lineage>
        <taxon>Eukaryota</taxon>
        <taxon>Metazoa</taxon>
        <taxon>Ecdysozoa</taxon>
        <taxon>Arthropoda</taxon>
        <taxon>Chelicerata</taxon>
        <taxon>Arachnida</taxon>
        <taxon>Araneae</taxon>
        <taxon>Araneomorphae</taxon>
        <taxon>Entelegynae</taxon>
        <taxon>Araneoidea</taxon>
        <taxon>Araneidae</taxon>
        <taxon>Araneus</taxon>
    </lineage>
</organism>
<accession>A0A4Y2BYA6</accession>
<name>A0A4Y2BYA6_ARAVE</name>
<feature type="region of interest" description="Disordered" evidence="1">
    <location>
        <begin position="44"/>
        <end position="93"/>
    </location>
</feature>
<gene>
    <name evidence="2" type="ORF">AVEN_144624_1</name>
</gene>
<feature type="region of interest" description="Disordered" evidence="1">
    <location>
        <begin position="1"/>
        <end position="22"/>
    </location>
</feature>
<dbReference type="Proteomes" id="UP000499080">
    <property type="component" value="Unassembled WGS sequence"/>
</dbReference>
<reference evidence="2 3" key="1">
    <citation type="journal article" date="2019" name="Sci. Rep.">
        <title>Orb-weaving spider Araneus ventricosus genome elucidates the spidroin gene catalogue.</title>
        <authorList>
            <person name="Kono N."/>
            <person name="Nakamura H."/>
            <person name="Ohtoshi R."/>
            <person name="Moran D.A.P."/>
            <person name="Shinohara A."/>
            <person name="Yoshida Y."/>
            <person name="Fujiwara M."/>
            <person name="Mori M."/>
            <person name="Tomita M."/>
            <person name="Arakawa K."/>
        </authorList>
    </citation>
    <scope>NUCLEOTIDE SEQUENCE [LARGE SCALE GENOMIC DNA]</scope>
</reference>
<dbReference type="EMBL" id="BGPR01000127">
    <property type="protein sequence ID" value="GBL97190.1"/>
    <property type="molecule type" value="Genomic_DNA"/>
</dbReference>
<evidence type="ECO:0000256" key="1">
    <source>
        <dbReference type="SAM" id="MobiDB-lite"/>
    </source>
</evidence>
<feature type="compositionally biased region" description="Basic and acidic residues" evidence="1">
    <location>
        <begin position="1"/>
        <end position="12"/>
    </location>
</feature>